<proteinExistence type="inferred from homology"/>
<protein>
    <submittedName>
        <fullName evidence="3">ATPase</fullName>
    </submittedName>
</protein>
<dbReference type="Proteomes" id="UP000248544">
    <property type="component" value="Unassembled WGS sequence"/>
</dbReference>
<evidence type="ECO:0000313" key="3">
    <source>
        <dbReference type="EMBL" id="PZG47586.1"/>
    </source>
</evidence>
<evidence type="ECO:0000313" key="4">
    <source>
        <dbReference type="Proteomes" id="UP000248544"/>
    </source>
</evidence>
<dbReference type="Gene3D" id="3.30.530.20">
    <property type="match status" value="1"/>
</dbReference>
<evidence type="ECO:0000256" key="1">
    <source>
        <dbReference type="ARBA" id="ARBA00006817"/>
    </source>
</evidence>
<dbReference type="Pfam" id="PF08327">
    <property type="entry name" value="AHSA1"/>
    <property type="match status" value="1"/>
</dbReference>
<dbReference type="InterPro" id="IPR013538">
    <property type="entry name" value="ASHA1/2-like_C"/>
</dbReference>
<evidence type="ECO:0000259" key="2">
    <source>
        <dbReference type="Pfam" id="PF08327"/>
    </source>
</evidence>
<gene>
    <name evidence="3" type="ORF">C1I98_13175</name>
</gene>
<dbReference type="CDD" id="cd08895">
    <property type="entry name" value="SRPBCC_CalC_Aha1-like_2"/>
    <property type="match status" value="1"/>
</dbReference>
<keyword evidence="4" id="KW-1185">Reference proteome</keyword>
<comment type="caution">
    <text evidence="3">The sequence shown here is derived from an EMBL/GenBank/DDBJ whole genome shotgun (WGS) entry which is preliminary data.</text>
</comment>
<dbReference type="InterPro" id="IPR023393">
    <property type="entry name" value="START-like_dom_sf"/>
</dbReference>
<dbReference type="EMBL" id="POUA01000084">
    <property type="protein sequence ID" value="PZG47586.1"/>
    <property type="molecule type" value="Genomic_DNA"/>
</dbReference>
<accession>A0A2W2GD72</accession>
<name>A0A2W2GD72_9ACTN</name>
<reference evidence="3 4" key="1">
    <citation type="submission" date="2018-01" db="EMBL/GenBank/DDBJ databases">
        <title>Draft genome sequence of Sphaerisporangium sp. 7K107.</title>
        <authorList>
            <person name="Sahin N."/>
            <person name="Saygin H."/>
            <person name="Ay H."/>
        </authorList>
    </citation>
    <scope>NUCLEOTIDE SEQUENCE [LARGE SCALE GENOMIC DNA]</scope>
    <source>
        <strain evidence="3 4">7K107</strain>
    </source>
</reference>
<dbReference type="SUPFAM" id="SSF55961">
    <property type="entry name" value="Bet v1-like"/>
    <property type="match status" value="1"/>
</dbReference>
<dbReference type="AlphaFoldDB" id="A0A2W2GD72"/>
<feature type="domain" description="Activator of Hsp90 ATPase homologue 1/2-like C-terminal" evidence="2">
    <location>
        <begin position="13"/>
        <end position="150"/>
    </location>
</feature>
<organism evidence="3 4">
    <name type="scientific">Spongiactinospora gelatinilytica</name>
    <dbReference type="NCBI Taxonomy" id="2666298"/>
    <lineage>
        <taxon>Bacteria</taxon>
        <taxon>Bacillati</taxon>
        <taxon>Actinomycetota</taxon>
        <taxon>Actinomycetes</taxon>
        <taxon>Streptosporangiales</taxon>
        <taxon>Streptosporangiaceae</taxon>
        <taxon>Spongiactinospora</taxon>
    </lineage>
</organism>
<sequence>MPRTDRAAKVIAAPLERVWSALIDPEALAAWLPPTGMTGRFERFAPRPGGSYRMVLTYTDPSGAPGKATPDSDIVEARFVDIIPGDRVVQAVDFVSDDPAYAGTMVMTWAVTPLDDQTRIDITAENVPDGIPAEAHAEGLASSLANLATHTEH</sequence>
<dbReference type="RefSeq" id="WP_111167458.1">
    <property type="nucleotide sequence ID" value="NZ_POUA01000084.1"/>
</dbReference>
<comment type="similarity">
    <text evidence="1">Belongs to the AHA1 family.</text>
</comment>